<proteinExistence type="predicted"/>
<feature type="region of interest" description="Disordered" evidence="1">
    <location>
        <begin position="356"/>
        <end position="388"/>
    </location>
</feature>
<evidence type="ECO:0000256" key="1">
    <source>
        <dbReference type="SAM" id="MobiDB-lite"/>
    </source>
</evidence>
<dbReference type="Proteomes" id="UP001195914">
    <property type="component" value="Unassembled WGS sequence"/>
</dbReference>
<dbReference type="AlphaFoldDB" id="A0AAD9G5F7"/>
<evidence type="ECO:0000313" key="2">
    <source>
        <dbReference type="EMBL" id="KAK1932157.1"/>
    </source>
</evidence>
<name>A0AAD9G5F7_BABDI</name>
<evidence type="ECO:0000313" key="3">
    <source>
        <dbReference type="Proteomes" id="UP001195914"/>
    </source>
</evidence>
<reference evidence="2" key="2">
    <citation type="submission" date="2021-05" db="EMBL/GenBank/DDBJ databases">
        <authorList>
            <person name="Pain A."/>
        </authorList>
    </citation>
    <scope>NUCLEOTIDE SEQUENCE</scope>
    <source>
        <strain evidence="2">1802A</strain>
    </source>
</reference>
<reference evidence="2" key="1">
    <citation type="journal article" date="2014" name="Nucleic Acids Res.">
        <title>The evolutionary dynamics of variant antigen genes in Babesia reveal a history of genomic innovation underlying host-parasite interaction.</title>
        <authorList>
            <person name="Jackson A.P."/>
            <person name="Otto T.D."/>
            <person name="Darby A."/>
            <person name="Ramaprasad A."/>
            <person name="Xia D."/>
            <person name="Echaide I.E."/>
            <person name="Farber M."/>
            <person name="Gahlot S."/>
            <person name="Gamble J."/>
            <person name="Gupta D."/>
            <person name="Gupta Y."/>
            <person name="Jackson L."/>
            <person name="Malandrin L."/>
            <person name="Malas T.B."/>
            <person name="Moussa E."/>
            <person name="Nair M."/>
            <person name="Reid A.J."/>
            <person name="Sanders M."/>
            <person name="Sharma J."/>
            <person name="Tracey A."/>
            <person name="Quail M.A."/>
            <person name="Weir W."/>
            <person name="Wastling J.M."/>
            <person name="Hall N."/>
            <person name="Willadsen P."/>
            <person name="Lingelbach K."/>
            <person name="Shiels B."/>
            <person name="Tait A."/>
            <person name="Berriman M."/>
            <person name="Allred D.R."/>
            <person name="Pain A."/>
        </authorList>
    </citation>
    <scope>NUCLEOTIDE SEQUENCE</scope>
    <source>
        <strain evidence="2">1802A</strain>
    </source>
</reference>
<sequence length="437" mass="46740">MTVVACNFQFKHETLKEILEELHKLKDSGFKQSVFLQLKSGLGTYCGEKYLEAFYKIQSGGLSSGSIQLLTYAGYDTCRQLLKSPPSWDGRSDNRHASHPQCIQKYAEALKKCLPKAFSALYYLYFMCSTECSGIGGGTWSGQKVNGIGSDSGSGLIKRGFSHGELHDSNTGKNVATALKSAVSLTITSDYGSLQNVLCGFMFVCKWDDALTGHACLFLSTFCSKVLEGSESFLQKPYKDHSEAFKDVCSALKSQLEPFIVGSSGLSAVGHGNTKLFDNLWDNDKFEDYVKWLKDNLHSVISSLKAMFLESPGWSTSTIPHGSSAGPFKYGFVFMDNKWNGNIKTVLESPISKLTGPGQGSLDSLKNALQTSSPGSAQRQTAGASESPSGLTAAGAAGGILSLGGAGFGAAYGFNLFGLKDIMSGVFGAIRGLVVGL</sequence>
<feature type="compositionally biased region" description="Polar residues" evidence="1">
    <location>
        <begin position="361"/>
        <end position="388"/>
    </location>
</feature>
<keyword evidence="3" id="KW-1185">Reference proteome</keyword>
<dbReference type="EMBL" id="JAHBMH010000078">
    <property type="protein sequence ID" value="KAK1932157.1"/>
    <property type="molecule type" value="Genomic_DNA"/>
</dbReference>
<organism evidence="2 3">
    <name type="scientific">Babesia divergens</name>
    <dbReference type="NCBI Taxonomy" id="32595"/>
    <lineage>
        <taxon>Eukaryota</taxon>
        <taxon>Sar</taxon>
        <taxon>Alveolata</taxon>
        <taxon>Apicomplexa</taxon>
        <taxon>Aconoidasida</taxon>
        <taxon>Piroplasmida</taxon>
        <taxon>Babesiidae</taxon>
        <taxon>Babesia</taxon>
    </lineage>
</organism>
<accession>A0AAD9G5F7</accession>
<gene>
    <name evidence="2" type="ORF">X943_003340</name>
</gene>
<comment type="caution">
    <text evidence="2">The sequence shown here is derived from an EMBL/GenBank/DDBJ whole genome shotgun (WGS) entry which is preliminary data.</text>
</comment>
<protein>
    <submittedName>
        <fullName evidence="2">Secreted antigen 1</fullName>
    </submittedName>
</protein>